<dbReference type="Pfam" id="PF11912">
    <property type="entry name" value="CfaA_B_C"/>
    <property type="match status" value="1"/>
</dbReference>
<reference evidence="2 3" key="1">
    <citation type="submission" date="2015-12" db="EMBL/GenBank/DDBJ databases">
        <title>Dictyostelia acquired genes for synthesis and detection of signals that induce cell-type specialization by lateral gene transfer from prokaryotes.</title>
        <authorList>
            <person name="Gloeckner G."/>
            <person name="Schaap P."/>
        </authorList>
    </citation>
    <scope>NUCLEOTIDE SEQUENCE [LARGE SCALE GENOMIC DNA]</scope>
    <source>
        <strain evidence="2 3">TK</strain>
    </source>
</reference>
<sequence>MKSILLFLFVIINLSLVLSSSEEGTIFNNFEVFSDSKCTSEPQGIIYSGIFNLCYDFLNSVLPFNFIIKPLEEQEAQFNIFSQYDGCFHSDPSNSTVYKQGGCTLEDQSNNYYFQYTQSTELPQAPYNSIIFGFYDSDSNQVGLVYYQNGTSFSYNYGTYSTQYYCDNDVPTVEYCNYDSWSGPPCQSNKITVAKNSRNLKMIPKCI</sequence>
<evidence type="ECO:0000256" key="1">
    <source>
        <dbReference type="SAM" id="SignalP"/>
    </source>
</evidence>
<protein>
    <recommendedName>
        <fullName evidence="4">Transmembrane protein</fullName>
    </recommendedName>
</protein>
<dbReference type="PANTHER" id="PTHR33576">
    <property type="entry name" value="CARBOHYDRATE BINDING DOMAIN-CONTAINING PROTEIN-RELATED"/>
    <property type="match status" value="1"/>
</dbReference>
<evidence type="ECO:0000313" key="3">
    <source>
        <dbReference type="Proteomes" id="UP000076078"/>
    </source>
</evidence>
<dbReference type="InParanoid" id="A0A151Z9E5"/>
<proteinExistence type="predicted"/>
<name>A0A151Z9E5_TIELA</name>
<keyword evidence="3" id="KW-1185">Reference proteome</keyword>
<accession>A0A151Z9E5</accession>
<feature type="chain" id="PRO_5007593095" description="Transmembrane protein" evidence="1">
    <location>
        <begin position="20"/>
        <end position="207"/>
    </location>
</feature>
<evidence type="ECO:0000313" key="2">
    <source>
        <dbReference type="EMBL" id="KYQ90543.1"/>
    </source>
</evidence>
<dbReference type="Proteomes" id="UP000076078">
    <property type="component" value="Unassembled WGS sequence"/>
</dbReference>
<gene>
    <name evidence="2" type="ORF">DLAC_09168</name>
</gene>
<keyword evidence="1" id="KW-0732">Signal</keyword>
<organism evidence="2 3">
    <name type="scientific">Tieghemostelium lacteum</name>
    <name type="common">Slime mold</name>
    <name type="synonym">Dictyostelium lacteum</name>
    <dbReference type="NCBI Taxonomy" id="361077"/>
    <lineage>
        <taxon>Eukaryota</taxon>
        <taxon>Amoebozoa</taxon>
        <taxon>Evosea</taxon>
        <taxon>Eumycetozoa</taxon>
        <taxon>Dictyostelia</taxon>
        <taxon>Dictyosteliales</taxon>
        <taxon>Raperosteliaceae</taxon>
        <taxon>Tieghemostelium</taxon>
    </lineage>
</organism>
<dbReference type="EMBL" id="LODT01000037">
    <property type="protein sequence ID" value="KYQ90543.1"/>
    <property type="molecule type" value="Genomic_DNA"/>
</dbReference>
<comment type="caution">
    <text evidence="2">The sequence shown here is derived from an EMBL/GenBank/DDBJ whole genome shotgun (WGS) entry which is preliminary data.</text>
</comment>
<evidence type="ECO:0008006" key="4">
    <source>
        <dbReference type="Google" id="ProtNLM"/>
    </source>
</evidence>
<dbReference type="AlphaFoldDB" id="A0A151Z9E5"/>
<feature type="signal peptide" evidence="1">
    <location>
        <begin position="1"/>
        <end position="19"/>
    </location>
</feature>
<dbReference type="InterPro" id="IPR021837">
    <property type="entry name" value="CfaA/B/C"/>
</dbReference>